<dbReference type="InParanoid" id="M4B6E0"/>
<dbReference type="HOGENOM" id="CLU_126829_0_0_1"/>
<dbReference type="VEuPathDB" id="FungiDB:HpaG801841"/>
<dbReference type="EMBL" id="JH598543">
    <property type="status" value="NOT_ANNOTATED_CDS"/>
    <property type="molecule type" value="Genomic_DNA"/>
</dbReference>
<dbReference type="AlphaFoldDB" id="M4B6E0"/>
<evidence type="ECO:0000313" key="2">
    <source>
        <dbReference type="Proteomes" id="UP000011713"/>
    </source>
</evidence>
<evidence type="ECO:0000313" key="1">
    <source>
        <dbReference type="EnsemblProtists" id="HpaP801841"/>
    </source>
</evidence>
<proteinExistence type="predicted"/>
<protein>
    <submittedName>
        <fullName evidence="1">Uncharacterized protein</fullName>
    </submittedName>
</protein>
<name>M4B6E0_HYAAE</name>
<dbReference type="EnsemblProtists" id="HpaT801841">
    <property type="protein sequence ID" value="HpaP801841"/>
    <property type="gene ID" value="HpaG801841"/>
</dbReference>
<keyword evidence="2" id="KW-1185">Reference proteome</keyword>
<dbReference type="eggNOG" id="ENOG502SVX5">
    <property type="taxonomic scope" value="Eukaryota"/>
</dbReference>
<organism evidence="1 2">
    <name type="scientific">Hyaloperonospora arabidopsidis (strain Emoy2)</name>
    <name type="common">Downy mildew agent</name>
    <name type="synonym">Peronospora arabidopsidis</name>
    <dbReference type="NCBI Taxonomy" id="559515"/>
    <lineage>
        <taxon>Eukaryota</taxon>
        <taxon>Sar</taxon>
        <taxon>Stramenopiles</taxon>
        <taxon>Oomycota</taxon>
        <taxon>Peronosporomycetes</taxon>
        <taxon>Peronosporales</taxon>
        <taxon>Peronosporaceae</taxon>
        <taxon>Hyaloperonospora</taxon>
    </lineage>
</organism>
<reference evidence="2" key="1">
    <citation type="journal article" date="2010" name="Science">
        <title>Signatures of adaptation to obligate biotrophy in the Hyaloperonospora arabidopsidis genome.</title>
        <authorList>
            <person name="Baxter L."/>
            <person name="Tripathy S."/>
            <person name="Ishaque N."/>
            <person name="Boot N."/>
            <person name="Cabral A."/>
            <person name="Kemen E."/>
            <person name="Thines M."/>
            <person name="Ah-Fong A."/>
            <person name="Anderson R."/>
            <person name="Badejoko W."/>
            <person name="Bittner-Eddy P."/>
            <person name="Boore J.L."/>
            <person name="Chibucos M.C."/>
            <person name="Coates M."/>
            <person name="Dehal P."/>
            <person name="Delehaunty K."/>
            <person name="Dong S."/>
            <person name="Downton P."/>
            <person name="Dumas B."/>
            <person name="Fabro G."/>
            <person name="Fronick C."/>
            <person name="Fuerstenberg S.I."/>
            <person name="Fulton L."/>
            <person name="Gaulin E."/>
            <person name="Govers F."/>
            <person name="Hughes L."/>
            <person name="Humphray S."/>
            <person name="Jiang R.H."/>
            <person name="Judelson H."/>
            <person name="Kamoun S."/>
            <person name="Kyung K."/>
            <person name="Meijer H."/>
            <person name="Minx P."/>
            <person name="Morris P."/>
            <person name="Nelson J."/>
            <person name="Phuntumart V."/>
            <person name="Qutob D."/>
            <person name="Rehmany A."/>
            <person name="Rougon-Cardoso A."/>
            <person name="Ryden P."/>
            <person name="Torto-Alalibo T."/>
            <person name="Studholme D."/>
            <person name="Wang Y."/>
            <person name="Win J."/>
            <person name="Wood J."/>
            <person name="Clifton S.W."/>
            <person name="Rogers J."/>
            <person name="Van den Ackerveken G."/>
            <person name="Jones J.D."/>
            <person name="McDowell J.M."/>
            <person name="Beynon J."/>
            <person name="Tyler B.M."/>
        </authorList>
    </citation>
    <scope>NUCLEOTIDE SEQUENCE [LARGE SCALE GENOMIC DNA]</scope>
    <source>
        <strain evidence="2">Emoy2</strain>
    </source>
</reference>
<dbReference type="Proteomes" id="UP000011713">
    <property type="component" value="Unassembled WGS sequence"/>
</dbReference>
<accession>M4B6E0</accession>
<sequence>MEALTVRDLLSEEAEFGFICTYKDRSEFTESKSINEGIINTQPEISVEKKSRSNSSHHFLLGDHPGLGRLIIGQIRTLHQRLLEEMRLVKERSLTEMMICISFSAAATIAMIPRR</sequence>
<reference evidence="1" key="2">
    <citation type="submission" date="2015-06" db="UniProtKB">
        <authorList>
            <consortium name="EnsemblProtists"/>
        </authorList>
    </citation>
    <scope>IDENTIFICATION</scope>
    <source>
        <strain evidence="1">Emoy2</strain>
    </source>
</reference>